<dbReference type="AlphaFoldDB" id="A0A9Q0HDV9"/>
<evidence type="ECO:0000313" key="2">
    <source>
        <dbReference type="Proteomes" id="UP001141806"/>
    </source>
</evidence>
<dbReference type="Proteomes" id="UP001141806">
    <property type="component" value="Unassembled WGS sequence"/>
</dbReference>
<organism evidence="1 2">
    <name type="scientific">Protea cynaroides</name>
    <dbReference type="NCBI Taxonomy" id="273540"/>
    <lineage>
        <taxon>Eukaryota</taxon>
        <taxon>Viridiplantae</taxon>
        <taxon>Streptophyta</taxon>
        <taxon>Embryophyta</taxon>
        <taxon>Tracheophyta</taxon>
        <taxon>Spermatophyta</taxon>
        <taxon>Magnoliopsida</taxon>
        <taxon>Proteales</taxon>
        <taxon>Proteaceae</taxon>
        <taxon>Protea</taxon>
    </lineage>
</organism>
<accession>A0A9Q0HDV9</accession>
<proteinExistence type="predicted"/>
<name>A0A9Q0HDV9_9MAGN</name>
<gene>
    <name evidence="1" type="ORF">NE237_016446</name>
</gene>
<protein>
    <submittedName>
        <fullName evidence="1">Uncharacterized protein</fullName>
    </submittedName>
</protein>
<sequence>MAGADEVLAVVAPQAKASSFTELRDLLANAHSIVTTLDDYQHSLKIRLDAHERRMLQNITGAEQWEIALERRFIAFEATQEVTRQEITFLQAALTKADLIEPMPEDMKLGKASQEHRRQRRLQAVAPARATYSVDSPRHQVDRFSTVKYLVISFLPLLYLSGYILS</sequence>
<dbReference type="EMBL" id="JAMYWD010000007">
    <property type="protein sequence ID" value="KAJ4964597.1"/>
    <property type="molecule type" value="Genomic_DNA"/>
</dbReference>
<comment type="caution">
    <text evidence="1">The sequence shown here is derived from an EMBL/GenBank/DDBJ whole genome shotgun (WGS) entry which is preliminary data.</text>
</comment>
<keyword evidence="2" id="KW-1185">Reference proteome</keyword>
<reference evidence="1" key="1">
    <citation type="journal article" date="2023" name="Plant J.">
        <title>The genome of the king protea, Protea cynaroides.</title>
        <authorList>
            <person name="Chang J."/>
            <person name="Duong T.A."/>
            <person name="Schoeman C."/>
            <person name="Ma X."/>
            <person name="Roodt D."/>
            <person name="Barker N."/>
            <person name="Li Z."/>
            <person name="Van de Peer Y."/>
            <person name="Mizrachi E."/>
        </authorList>
    </citation>
    <scope>NUCLEOTIDE SEQUENCE</scope>
    <source>
        <tissue evidence="1">Young leaves</tissue>
    </source>
</reference>
<evidence type="ECO:0000313" key="1">
    <source>
        <dbReference type="EMBL" id="KAJ4964597.1"/>
    </source>
</evidence>